<evidence type="ECO:0000256" key="1">
    <source>
        <dbReference type="SAM" id="MobiDB-lite"/>
    </source>
</evidence>
<accession>A0A8J5CG36</accession>
<sequence>MQHLSCRDQSSDTDRIKDKSLKNLSRADATSTMNTFDKTSDSDSNTKKDKARHIIKTAKSTDISENVKNGAELTPETSLKINSPKQKTSDVRESDQKAPTQPHNNGSTSKDARVHKDEHKNLTRTSGRQRAMSSTDMVVRLADALEGILRSEDNMHHTLSASTRECKPRGGNREK</sequence>
<comment type="caution">
    <text evidence="2">The sequence shown here is derived from an EMBL/GenBank/DDBJ whole genome shotgun (WGS) entry which is preliminary data.</text>
</comment>
<feature type="compositionally biased region" description="Polar residues" evidence="1">
    <location>
        <begin position="75"/>
        <end position="86"/>
    </location>
</feature>
<feature type="compositionally biased region" description="Polar residues" evidence="1">
    <location>
        <begin position="123"/>
        <end position="135"/>
    </location>
</feature>
<feature type="compositionally biased region" description="Polar residues" evidence="1">
    <location>
        <begin position="58"/>
        <end position="67"/>
    </location>
</feature>
<reference evidence="2" key="1">
    <citation type="submission" date="2020-07" db="EMBL/GenBank/DDBJ databases">
        <title>The High-quality genome of the commercially important snow crab, Chionoecetes opilio.</title>
        <authorList>
            <person name="Jeong J.-H."/>
            <person name="Ryu S."/>
        </authorList>
    </citation>
    <scope>NUCLEOTIDE SEQUENCE</scope>
    <source>
        <strain evidence="2">MADBK_172401_WGS</strain>
        <tissue evidence="2">Digestive gland</tissue>
    </source>
</reference>
<evidence type="ECO:0000313" key="3">
    <source>
        <dbReference type="Proteomes" id="UP000770661"/>
    </source>
</evidence>
<feature type="compositionally biased region" description="Basic and acidic residues" evidence="1">
    <location>
        <begin position="110"/>
        <end position="121"/>
    </location>
</feature>
<dbReference type="AlphaFoldDB" id="A0A8J5CG36"/>
<feature type="compositionally biased region" description="Basic and acidic residues" evidence="1">
    <location>
        <begin position="38"/>
        <end position="48"/>
    </location>
</feature>
<protein>
    <submittedName>
        <fullName evidence="2">Uncharacterized protein</fullName>
    </submittedName>
</protein>
<feature type="region of interest" description="Disordered" evidence="1">
    <location>
        <begin position="150"/>
        <end position="175"/>
    </location>
</feature>
<feature type="compositionally biased region" description="Polar residues" evidence="1">
    <location>
        <begin position="28"/>
        <end position="37"/>
    </location>
</feature>
<organism evidence="2 3">
    <name type="scientific">Chionoecetes opilio</name>
    <name type="common">Atlantic snow crab</name>
    <name type="synonym">Cancer opilio</name>
    <dbReference type="NCBI Taxonomy" id="41210"/>
    <lineage>
        <taxon>Eukaryota</taxon>
        <taxon>Metazoa</taxon>
        <taxon>Ecdysozoa</taxon>
        <taxon>Arthropoda</taxon>
        <taxon>Crustacea</taxon>
        <taxon>Multicrustacea</taxon>
        <taxon>Malacostraca</taxon>
        <taxon>Eumalacostraca</taxon>
        <taxon>Eucarida</taxon>
        <taxon>Decapoda</taxon>
        <taxon>Pleocyemata</taxon>
        <taxon>Brachyura</taxon>
        <taxon>Eubrachyura</taxon>
        <taxon>Majoidea</taxon>
        <taxon>Majidae</taxon>
        <taxon>Chionoecetes</taxon>
    </lineage>
</organism>
<feature type="compositionally biased region" description="Basic and acidic residues" evidence="1">
    <location>
        <begin position="164"/>
        <end position="175"/>
    </location>
</feature>
<evidence type="ECO:0000313" key="2">
    <source>
        <dbReference type="EMBL" id="KAG0712156.1"/>
    </source>
</evidence>
<feature type="compositionally biased region" description="Basic and acidic residues" evidence="1">
    <location>
        <begin position="1"/>
        <end position="21"/>
    </location>
</feature>
<name>A0A8J5CG36_CHIOP</name>
<dbReference type="EMBL" id="JACEEZ010022682">
    <property type="protein sequence ID" value="KAG0712156.1"/>
    <property type="molecule type" value="Genomic_DNA"/>
</dbReference>
<dbReference type="OrthoDB" id="9930623at2759"/>
<proteinExistence type="predicted"/>
<dbReference type="Proteomes" id="UP000770661">
    <property type="component" value="Unassembled WGS sequence"/>
</dbReference>
<keyword evidence="3" id="KW-1185">Reference proteome</keyword>
<feature type="compositionally biased region" description="Basic and acidic residues" evidence="1">
    <location>
        <begin position="87"/>
        <end position="96"/>
    </location>
</feature>
<feature type="region of interest" description="Disordered" evidence="1">
    <location>
        <begin position="1"/>
        <end position="135"/>
    </location>
</feature>
<gene>
    <name evidence="2" type="ORF">GWK47_019059</name>
</gene>
<feature type="compositionally biased region" description="Polar residues" evidence="1">
    <location>
        <begin position="97"/>
        <end position="109"/>
    </location>
</feature>